<dbReference type="EC" id="6.3.4.2" evidence="12"/>
<evidence type="ECO:0000256" key="1">
    <source>
        <dbReference type="ARBA" id="ARBA00005171"/>
    </source>
</evidence>
<comment type="caution">
    <text evidence="15">The sequence shown here is derived from an EMBL/GenBank/DDBJ whole genome shotgun (WGS) entry which is preliminary data.</text>
</comment>
<keyword evidence="5 12" id="KW-0547">Nucleotide-binding</keyword>
<dbReference type="CDD" id="cd01746">
    <property type="entry name" value="GATase1_CTP_Synthase"/>
    <property type="match status" value="1"/>
</dbReference>
<reference evidence="16" key="1">
    <citation type="submission" date="2018-05" db="EMBL/GenBank/DDBJ databases">
        <title>Zavarzinia sp. HR-AS.</title>
        <authorList>
            <person name="Lee Y."/>
            <person name="Jeon C.O."/>
        </authorList>
    </citation>
    <scope>NUCLEOTIDE SEQUENCE [LARGE SCALE GENOMIC DNA]</scope>
    <source>
        <strain evidence="16">DSM 1231</strain>
    </source>
</reference>
<feature type="binding site" evidence="12">
    <location>
        <position position="222"/>
    </location>
    <ligand>
        <name>CTP</name>
        <dbReference type="ChEBI" id="CHEBI:37563"/>
        <note>allosteric inhibitor</note>
    </ligand>
</feature>
<feature type="binding site" evidence="12">
    <location>
        <begin position="14"/>
        <end position="19"/>
    </location>
    <ligand>
        <name>ATP</name>
        <dbReference type="ChEBI" id="CHEBI:30616"/>
    </ligand>
</feature>
<dbReference type="GO" id="GO:0005829">
    <property type="term" value="C:cytosol"/>
    <property type="evidence" value="ECO:0007669"/>
    <property type="project" value="TreeGrafter"/>
</dbReference>
<dbReference type="GO" id="GO:0042802">
    <property type="term" value="F:identical protein binding"/>
    <property type="evidence" value="ECO:0007669"/>
    <property type="project" value="TreeGrafter"/>
</dbReference>
<dbReference type="RefSeq" id="WP_109919843.1">
    <property type="nucleotide sequence ID" value="NZ_QGLF01000001.1"/>
</dbReference>
<comment type="catalytic activity">
    <reaction evidence="12">
        <text>L-glutamine + H2O = L-glutamate + NH4(+)</text>
        <dbReference type="Rhea" id="RHEA:15889"/>
        <dbReference type="ChEBI" id="CHEBI:15377"/>
        <dbReference type="ChEBI" id="CHEBI:28938"/>
        <dbReference type="ChEBI" id="CHEBI:29985"/>
        <dbReference type="ChEBI" id="CHEBI:58359"/>
    </reaction>
</comment>
<dbReference type="InterPro" id="IPR027417">
    <property type="entry name" value="P-loop_NTPase"/>
</dbReference>
<dbReference type="GO" id="GO:0044210">
    <property type="term" value="P:'de novo' CTP biosynthetic process"/>
    <property type="evidence" value="ECO:0007669"/>
    <property type="project" value="UniProtKB-UniRule"/>
</dbReference>
<dbReference type="GO" id="GO:0019856">
    <property type="term" value="P:pyrimidine nucleobase biosynthetic process"/>
    <property type="evidence" value="ECO:0007669"/>
    <property type="project" value="TreeGrafter"/>
</dbReference>
<feature type="binding site" evidence="12">
    <location>
        <position position="240"/>
    </location>
    <ligand>
        <name>ATP</name>
        <dbReference type="ChEBI" id="CHEBI:30616"/>
    </ligand>
</feature>
<dbReference type="InterPro" id="IPR029062">
    <property type="entry name" value="Class_I_gatase-like"/>
</dbReference>
<dbReference type="InterPro" id="IPR017926">
    <property type="entry name" value="GATASE"/>
</dbReference>
<evidence type="ECO:0000313" key="15">
    <source>
        <dbReference type="EMBL" id="PWR23813.1"/>
    </source>
</evidence>
<gene>
    <name evidence="12" type="primary">pyrG</name>
    <name evidence="15" type="ORF">DKG75_04435</name>
</gene>
<keyword evidence="6 12" id="KW-0067">ATP-binding</keyword>
<dbReference type="HAMAP" id="MF_01227">
    <property type="entry name" value="PyrG"/>
    <property type="match status" value="1"/>
</dbReference>
<dbReference type="GO" id="GO:0003883">
    <property type="term" value="F:CTP synthase activity"/>
    <property type="evidence" value="ECO:0007669"/>
    <property type="project" value="UniProtKB-UniRule"/>
</dbReference>
<comment type="caution">
    <text evidence="12">Lacks conserved residue(s) required for the propagation of feature annotation.</text>
</comment>
<feature type="binding site" evidence="12">
    <location>
        <position position="13"/>
    </location>
    <ligand>
        <name>UTP</name>
        <dbReference type="ChEBI" id="CHEBI:46398"/>
    </ligand>
</feature>
<evidence type="ECO:0000256" key="10">
    <source>
        <dbReference type="ARBA" id="ARBA00047781"/>
    </source>
</evidence>
<feature type="binding site" evidence="12">
    <location>
        <position position="403"/>
    </location>
    <ligand>
        <name>L-glutamine</name>
        <dbReference type="ChEBI" id="CHEBI:58359"/>
    </ligand>
</feature>
<comment type="pathway">
    <text evidence="1 12">Pyrimidine metabolism; CTP biosynthesis via de novo pathway; CTP from UDP: step 2/2.</text>
</comment>
<feature type="binding site" evidence="12">
    <location>
        <position position="222"/>
    </location>
    <ligand>
        <name>UTP</name>
        <dbReference type="ChEBI" id="CHEBI:46398"/>
    </ligand>
</feature>
<dbReference type="NCBIfam" id="NF003792">
    <property type="entry name" value="PRK05380.1"/>
    <property type="match status" value="1"/>
</dbReference>
<feature type="binding site" evidence="12">
    <location>
        <begin position="186"/>
        <end position="191"/>
    </location>
    <ligand>
        <name>UTP</name>
        <dbReference type="ChEBI" id="CHEBI:46398"/>
    </ligand>
</feature>
<dbReference type="Pfam" id="PF00117">
    <property type="entry name" value="GATase"/>
    <property type="match status" value="1"/>
</dbReference>
<organism evidence="15 16">
    <name type="scientific">Zavarzinia compransoris</name>
    <dbReference type="NCBI Taxonomy" id="1264899"/>
    <lineage>
        <taxon>Bacteria</taxon>
        <taxon>Pseudomonadati</taxon>
        <taxon>Pseudomonadota</taxon>
        <taxon>Alphaproteobacteria</taxon>
        <taxon>Rhodospirillales</taxon>
        <taxon>Zavarziniaceae</taxon>
        <taxon>Zavarzinia</taxon>
    </lineage>
</organism>
<evidence type="ECO:0000256" key="11">
    <source>
        <dbReference type="ARBA" id="ARBA00059148"/>
    </source>
</evidence>
<dbReference type="NCBIfam" id="TIGR00337">
    <property type="entry name" value="PyrG"/>
    <property type="match status" value="1"/>
</dbReference>
<dbReference type="EMBL" id="QGLF01000001">
    <property type="protein sequence ID" value="PWR23813.1"/>
    <property type="molecule type" value="Genomic_DNA"/>
</dbReference>
<keyword evidence="8 12" id="KW-0315">Glutamine amidotransferase</keyword>
<evidence type="ECO:0000256" key="7">
    <source>
        <dbReference type="ARBA" id="ARBA00022842"/>
    </source>
</evidence>
<dbReference type="Pfam" id="PF06418">
    <property type="entry name" value="CTP_synth_N"/>
    <property type="match status" value="1"/>
</dbReference>
<dbReference type="PANTHER" id="PTHR11550">
    <property type="entry name" value="CTP SYNTHASE"/>
    <property type="match status" value="1"/>
</dbReference>
<proteinExistence type="inferred from homology"/>
<feature type="binding site" evidence="12">
    <location>
        <position position="71"/>
    </location>
    <ligand>
        <name>ATP</name>
        <dbReference type="ChEBI" id="CHEBI:30616"/>
    </ligand>
</feature>
<feature type="binding site" evidence="12">
    <location>
        <begin position="146"/>
        <end position="148"/>
    </location>
    <ligand>
        <name>CTP</name>
        <dbReference type="ChEBI" id="CHEBI:37563"/>
        <note>allosteric inhibitor</note>
    </ligand>
</feature>
<dbReference type="SUPFAM" id="SSF52317">
    <property type="entry name" value="Class I glutamine amidotransferase-like"/>
    <property type="match status" value="1"/>
</dbReference>
<name>A0A317EEM1_9PROT</name>
<dbReference type="SUPFAM" id="SSF52540">
    <property type="entry name" value="P-loop containing nucleoside triphosphate hydrolases"/>
    <property type="match status" value="1"/>
</dbReference>
<comment type="subunit">
    <text evidence="12">Homotetramer.</text>
</comment>
<keyword evidence="3 12" id="KW-0436">Ligase</keyword>
<feature type="binding site" evidence="12">
    <location>
        <position position="71"/>
    </location>
    <ligand>
        <name>Mg(2+)</name>
        <dbReference type="ChEBI" id="CHEBI:18420"/>
    </ligand>
</feature>
<evidence type="ECO:0000256" key="12">
    <source>
        <dbReference type="HAMAP-Rule" id="MF_01227"/>
    </source>
</evidence>
<comment type="function">
    <text evidence="11 12">Catalyzes the ATP-dependent amination of UTP to CTP with either L-glutamine or ammonia as the source of nitrogen. Regulates intracellular CTP levels through interactions with the four ribonucleotide triphosphates.</text>
</comment>
<evidence type="ECO:0000256" key="5">
    <source>
        <dbReference type="ARBA" id="ARBA00022741"/>
    </source>
</evidence>
<dbReference type="GO" id="GO:0097268">
    <property type="term" value="C:cytoophidium"/>
    <property type="evidence" value="ECO:0007669"/>
    <property type="project" value="UniProtKB-ARBA"/>
</dbReference>
<dbReference type="GO" id="GO:0004359">
    <property type="term" value="F:glutaminase activity"/>
    <property type="evidence" value="ECO:0007669"/>
    <property type="project" value="RHEA"/>
</dbReference>
<evidence type="ECO:0000256" key="3">
    <source>
        <dbReference type="ARBA" id="ARBA00022598"/>
    </source>
</evidence>
<feature type="active site" description="Nucleophile; for glutamine hydrolysis" evidence="12">
    <location>
        <position position="379"/>
    </location>
</feature>
<feature type="binding site" evidence="12">
    <location>
        <begin position="186"/>
        <end position="191"/>
    </location>
    <ligand>
        <name>CTP</name>
        <dbReference type="ChEBI" id="CHEBI:37563"/>
        <note>allosteric inhibitor</note>
    </ligand>
</feature>
<feature type="binding site" evidence="12">
    <location>
        <position position="468"/>
    </location>
    <ligand>
        <name>L-glutamine</name>
        <dbReference type="ChEBI" id="CHEBI:58359"/>
    </ligand>
</feature>
<dbReference type="OrthoDB" id="9801107at2"/>
<feature type="binding site" evidence="12">
    <location>
        <position position="54"/>
    </location>
    <ligand>
        <name>L-glutamine</name>
        <dbReference type="ChEBI" id="CHEBI:58359"/>
    </ligand>
</feature>
<evidence type="ECO:0000259" key="13">
    <source>
        <dbReference type="Pfam" id="PF00117"/>
    </source>
</evidence>
<comment type="miscellaneous">
    <text evidence="12">CTPSs have evolved a hybrid strategy for distinguishing between UTP and CTP. The overlapping regions of the product feedback inhibitory and substrate sites recognize a common feature in both compounds, the triphosphate moiety. To differentiate isosteric substrate and product pyrimidine rings, an additional pocket far from the expected kinase/ligase catalytic site, specifically recognizes the cytosine and ribose portions of the product inhibitor.</text>
</comment>
<evidence type="ECO:0000256" key="2">
    <source>
        <dbReference type="ARBA" id="ARBA00007533"/>
    </source>
</evidence>
<feature type="binding site" evidence="12">
    <location>
        <position position="352"/>
    </location>
    <ligand>
        <name>L-glutamine</name>
        <dbReference type="ChEBI" id="CHEBI:58359"/>
    </ligand>
</feature>
<evidence type="ECO:0000256" key="4">
    <source>
        <dbReference type="ARBA" id="ARBA00022723"/>
    </source>
</evidence>
<dbReference type="InterPro" id="IPR004468">
    <property type="entry name" value="CTP_synthase"/>
</dbReference>
<dbReference type="PANTHER" id="PTHR11550:SF0">
    <property type="entry name" value="CTP SYNTHASE-RELATED"/>
    <property type="match status" value="1"/>
</dbReference>
<dbReference type="AlphaFoldDB" id="A0A317EEM1"/>
<keyword evidence="7 12" id="KW-0460">Magnesium</keyword>
<keyword evidence="16" id="KW-1185">Reference proteome</keyword>
<dbReference type="CDD" id="cd03113">
    <property type="entry name" value="CTPS_N"/>
    <property type="match status" value="1"/>
</dbReference>
<comment type="catalytic activity">
    <reaction evidence="12">
        <text>UTP + NH4(+) + ATP = CTP + ADP + phosphate + 2 H(+)</text>
        <dbReference type="Rhea" id="RHEA:16597"/>
        <dbReference type="ChEBI" id="CHEBI:15378"/>
        <dbReference type="ChEBI" id="CHEBI:28938"/>
        <dbReference type="ChEBI" id="CHEBI:30616"/>
        <dbReference type="ChEBI" id="CHEBI:37563"/>
        <dbReference type="ChEBI" id="CHEBI:43474"/>
        <dbReference type="ChEBI" id="CHEBI:46398"/>
        <dbReference type="ChEBI" id="CHEBI:456216"/>
    </reaction>
</comment>
<evidence type="ECO:0000259" key="14">
    <source>
        <dbReference type="Pfam" id="PF06418"/>
    </source>
</evidence>
<feature type="binding site" evidence="12">
    <location>
        <position position="139"/>
    </location>
    <ligand>
        <name>Mg(2+)</name>
        <dbReference type="ChEBI" id="CHEBI:18420"/>
    </ligand>
</feature>
<evidence type="ECO:0000313" key="16">
    <source>
        <dbReference type="Proteomes" id="UP000246077"/>
    </source>
</evidence>
<dbReference type="FunFam" id="3.40.50.880:FF:000002">
    <property type="entry name" value="CTP synthase"/>
    <property type="match status" value="1"/>
</dbReference>
<feature type="domain" description="CTP synthase N-terminal" evidence="14">
    <location>
        <begin position="3"/>
        <end position="264"/>
    </location>
</feature>
<feature type="binding site" evidence="12">
    <location>
        <position position="13"/>
    </location>
    <ligand>
        <name>CTP</name>
        <dbReference type="ChEBI" id="CHEBI:37563"/>
        <note>allosteric inhibitor</note>
    </ligand>
</feature>
<dbReference type="UniPathway" id="UPA00159">
    <property type="reaction ID" value="UER00277"/>
</dbReference>
<keyword evidence="9 12" id="KW-0665">Pyrimidine biosynthesis</keyword>
<keyword evidence="4 12" id="KW-0479">Metal-binding</keyword>
<evidence type="ECO:0000256" key="9">
    <source>
        <dbReference type="ARBA" id="ARBA00022975"/>
    </source>
</evidence>
<comment type="activity regulation">
    <text evidence="12">Allosterically activated by GTP, when glutamine is the substrate; GTP has no effect on the reaction when ammonia is the substrate. The allosteric effector GTP functions by stabilizing the protein conformation that binds the tetrahedral intermediate(s) formed during glutamine hydrolysis. Inhibited by the product CTP, via allosteric rather than competitive inhibition.</text>
</comment>
<accession>A0A317EEM1</accession>
<feature type="active site" evidence="12">
    <location>
        <position position="515"/>
    </location>
</feature>
<feature type="binding site" evidence="12">
    <location>
        <begin position="380"/>
        <end position="383"/>
    </location>
    <ligand>
        <name>L-glutamine</name>
        <dbReference type="ChEBI" id="CHEBI:58359"/>
    </ligand>
</feature>
<feature type="domain" description="Glutamine amidotransferase" evidence="13">
    <location>
        <begin position="300"/>
        <end position="532"/>
    </location>
</feature>
<dbReference type="FunFam" id="3.40.50.300:FF:000009">
    <property type="entry name" value="CTP synthase"/>
    <property type="match status" value="1"/>
</dbReference>
<dbReference type="Gene3D" id="3.40.50.300">
    <property type="entry name" value="P-loop containing nucleotide triphosphate hydrolases"/>
    <property type="match status" value="1"/>
</dbReference>
<dbReference type="PROSITE" id="PS51273">
    <property type="entry name" value="GATASE_TYPE_1"/>
    <property type="match status" value="1"/>
</dbReference>
<protein>
    <recommendedName>
        <fullName evidence="12">CTP synthase</fullName>
        <ecNumber evidence="12">6.3.4.2</ecNumber>
    </recommendedName>
    <alternativeName>
        <fullName evidence="12">Cytidine 5'-triphosphate synthase</fullName>
    </alternativeName>
    <alternativeName>
        <fullName evidence="12">Cytidine triphosphate synthetase</fullName>
        <shortName evidence="12">CTP synthetase</shortName>
        <shortName evidence="12">CTPS</shortName>
    </alternativeName>
    <alternativeName>
        <fullName evidence="12">UTP--ammonia ligase</fullName>
    </alternativeName>
</protein>
<sequence>MARFIFITGGVVSSLGKGLASAALGALLQARGFSVRLRKLDPYLNVDPGTMSPYQHGEVYVTDDGAETDLDLGHYERFTGVPSRRSDNVTTGRIYQTILTKERRGDYLGGTVQVIPHVTDAIKEFVLADTDDTDFVLVEIGGTVGDIESLPFMEAIRQLGNDLPPQHAVYVHLTLVPYIPSAGELKTKPTQHSVKELRSIGIQPNIILCRCDREVPEGERKKIALFCNVRPENVIQALDVGSIYEVPISYHAEKFDDRILDAFGLSAPAPDLARWQEIHRRWTQPEGEVTIAIVGKYTGLKDAYKSLAEALYHGGIANNVKVNLEWIESETFEKEDAVAHLEEVDGILVPGGFGYRGVEGKIAAANFARNHRVPYFGICFGMQIAVIEAARNLSGLEHASSTEFGPTAEPVVGLMTEWVRGNERETRSKDGDLGGTMRLGAFDASLKPGSHAAGIYGTTAISERHRHRYEVNINYVPRLEQRGLLFSGLSPDGQLPEIVEIPDHPWFIGVQFHPELKSKPFDPHPLFASFIKAALDQSRLV</sequence>
<feature type="region of interest" description="Amidoligase domain" evidence="12">
    <location>
        <begin position="1"/>
        <end position="265"/>
    </location>
</feature>
<dbReference type="InterPro" id="IPR017456">
    <property type="entry name" value="CTP_synthase_N"/>
</dbReference>
<feature type="active site" evidence="12">
    <location>
        <position position="513"/>
    </location>
</feature>
<evidence type="ECO:0000256" key="8">
    <source>
        <dbReference type="ARBA" id="ARBA00022962"/>
    </source>
</evidence>
<dbReference type="GO" id="GO:0046872">
    <property type="term" value="F:metal ion binding"/>
    <property type="evidence" value="ECO:0007669"/>
    <property type="project" value="UniProtKB-KW"/>
</dbReference>
<dbReference type="Gene3D" id="3.40.50.880">
    <property type="match status" value="1"/>
</dbReference>
<dbReference type="GO" id="GO:0005524">
    <property type="term" value="F:ATP binding"/>
    <property type="evidence" value="ECO:0007669"/>
    <property type="project" value="UniProtKB-KW"/>
</dbReference>
<evidence type="ECO:0000256" key="6">
    <source>
        <dbReference type="ARBA" id="ARBA00022840"/>
    </source>
</evidence>
<comment type="similarity">
    <text evidence="2 12">Belongs to the CTP synthase family.</text>
</comment>
<comment type="catalytic activity">
    <reaction evidence="10 12">
        <text>UTP + L-glutamine + ATP + H2O = CTP + L-glutamate + ADP + phosphate + 2 H(+)</text>
        <dbReference type="Rhea" id="RHEA:26426"/>
        <dbReference type="ChEBI" id="CHEBI:15377"/>
        <dbReference type="ChEBI" id="CHEBI:15378"/>
        <dbReference type="ChEBI" id="CHEBI:29985"/>
        <dbReference type="ChEBI" id="CHEBI:30616"/>
        <dbReference type="ChEBI" id="CHEBI:37563"/>
        <dbReference type="ChEBI" id="CHEBI:43474"/>
        <dbReference type="ChEBI" id="CHEBI:46398"/>
        <dbReference type="ChEBI" id="CHEBI:58359"/>
        <dbReference type="ChEBI" id="CHEBI:456216"/>
        <dbReference type="EC" id="6.3.4.2"/>
    </reaction>
</comment>
<dbReference type="InterPro" id="IPR033828">
    <property type="entry name" value="GATase1_CTP_Synthase"/>
</dbReference>
<dbReference type="Proteomes" id="UP000246077">
    <property type="component" value="Unassembled WGS sequence"/>
</dbReference>